<gene>
    <name evidence="1" type="ORF">Tci_909433</name>
</gene>
<sequence length="129" mass="14453">SLQVPPLTSPEPDASRDAILHSDSAQLFLRHWRALDYQVASTSDAELNDYSIDLVGETMQASLFWSYRLLSRDERTVLRQLADLDGRFTLEQACNALQCATLARSCVMDCMVRLATKSLLMVSAQGPFR</sequence>
<proteinExistence type="predicted"/>
<accession>A0A699VZQ4</accession>
<comment type="caution">
    <text evidence="1">The sequence shown here is derived from an EMBL/GenBank/DDBJ whole genome shotgun (WGS) entry which is preliminary data.</text>
</comment>
<name>A0A699VZQ4_TANCI</name>
<protein>
    <submittedName>
        <fullName evidence="1">Uncharacterized protein</fullName>
    </submittedName>
</protein>
<feature type="non-terminal residue" evidence="1">
    <location>
        <position position="129"/>
    </location>
</feature>
<feature type="non-terminal residue" evidence="1">
    <location>
        <position position="1"/>
    </location>
</feature>
<evidence type="ECO:0000313" key="1">
    <source>
        <dbReference type="EMBL" id="GFD37464.1"/>
    </source>
</evidence>
<organism evidence="1">
    <name type="scientific">Tanacetum cinerariifolium</name>
    <name type="common">Dalmatian daisy</name>
    <name type="synonym">Chrysanthemum cinerariifolium</name>
    <dbReference type="NCBI Taxonomy" id="118510"/>
    <lineage>
        <taxon>Eukaryota</taxon>
        <taxon>Viridiplantae</taxon>
        <taxon>Streptophyta</taxon>
        <taxon>Embryophyta</taxon>
        <taxon>Tracheophyta</taxon>
        <taxon>Spermatophyta</taxon>
        <taxon>Magnoliopsida</taxon>
        <taxon>eudicotyledons</taxon>
        <taxon>Gunneridae</taxon>
        <taxon>Pentapetalae</taxon>
        <taxon>asterids</taxon>
        <taxon>campanulids</taxon>
        <taxon>Asterales</taxon>
        <taxon>Asteraceae</taxon>
        <taxon>Asteroideae</taxon>
        <taxon>Anthemideae</taxon>
        <taxon>Anthemidinae</taxon>
        <taxon>Tanacetum</taxon>
    </lineage>
</organism>
<dbReference type="AlphaFoldDB" id="A0A699VZQ4"/>
<dbReference type="EMBL" id="BKCJ011486331">
    <property type="protein sequence ID" value="GFD37464.1"/>
    <property type="molecule type" value="Genomic_DNA"/>
</dbReference>
<reference evidence="1" key="1">
    <citation type="journal article" date="2019" name="Sci. Rep.">
        <title>Draft genome of Tanacetum cinerariifolium, the natural source of mosquito coil.</title>
        <authorList>
            <person name="Yamashiro T."/>
            <person name="Shiraishi A."/>
            <person name="Satake H."/>
            <person name="Nakayama K."/>
        </authorList>
    </citation>
    <scope>NUCLEOTIDE SEQUENCE</scope>
</reference>